<dbReference type="InterPro" id="IPR045857">
    <property type="entry name" value="O16G_dom_2"/>
</dbReference>
<dbReference type="Gene3D" id="2.60.40.1180">
    <property type="entry name" value="Golgi alpha-mannosidase II"/>
    <property type="match status" value="1"/>
</dbReference>
<dbReference type="Gene3D" id="3.90.400.10">
    <property type="entry name" value="Oligo-1,6-glucosidase, Domain 2"/>
    <property type="match status" value="1"/>
</dbReference>
<comment type="caution">
    <text evidence="8">The sequence shown here is derived from an EMBL/GenBank/DDBJ whole genome shotgun (WGS) entry which is preliminary data.</text>
</comment>
<keyword evidence="3 5" id="KW-0326">Glycosidase</keyword>
<dbReference type="CDD" id="cd11316">
    <property type="entry name" value="AmyAc_bac2_AmyA"/>
    <property type="match status" value="1"/>
</dbReference>
<evidence type="ECO:0000256" key="1">
    <source>
        <dbReference type="ARBA" id="ARBA00008061"/>
    </source>
</evidence>
<dbReference type="SMART" id="SM00642">
    <property type="entry name" value="Aamy"/>
    <property type="match status" value="1"/>
</dbReference>
<evidence type="ECO:0000259" key="7">
    <source>
        <dbReference type="SMART" id="SM00642"/>
    </source>
</evidence>
<dbReference type="InterPro" id="IPR006046">
    <property type="entry name" value="Alpha_amylase"/>
</dbReference>
<sequence length="560" mass="60597">MRALAATLAVGAALAGCTNKEPAENRPVPSSSAANAGTAAPSDTSRASGEASGRESTAAAGSAGAVDAAVDEQPSIVYYEIFVRSFADSDGDGIGDLNGIAGKLDYLQKLGVEGIWLTPINPSPSYHGYDVTDYYGVNPEFGTMDDFKKLLAEAHGRGMKVIMDLVVNHTSSQHPWFVDSASGKDAKRRDWYLWAEDQGLSTAAASAQGGVAWHEKNGGHYEATFWDGMPDLNFDNPEVREEMKKIGRFWLGQGVDGFRLDAAKHVYEDFKSQAGDKEVAKKNQLWWQEFRQGLNEANPNAYLVGEVWSSSAAVAPYLNGAFDSSFNFDVSDWIRGAVVSGRASSMTAMLPRYYALFAKESGGRFVDAPFANNHDRDRLMSLVQGDANKAKLAASMLLTLPGNPFLYYGEEIGLRGSGADERKREPMLWTAAAGGEGETSWEPLVANRGREASVEEQIDDPNSLFNHYRKFIELRKKEPALRDGALESMPTASQAIAAYVRTTGKEKLYVAHNLTGEALTAKVDERSAAAFSEILFATGEGASYEDGNVAIPPYGTVILR</sequence>
<evidence type="ECO:0000256" key="6">
    <source>
        <dbReference type="SAM" id="MobiDB-lite"/>
    </source>
</evidence>
<keyword evidence="2 5" id="KW-0378">Hydrolase</keyword>
<feature type="compositionally biased region" description="Polar residues" evidence="6">
    <location>
        <begin position="28"/>
        <end position="46"/>
    </location>
</feature>
<protein>
    <recommendedName>
        <fullName evidence="5">Alpha-amylase</fullName>
        <ecNumber evidence="5">3.2.1.1</ecNumber>
    </recommendedName>
</protein>
<keyword evidence="9" id="KW-1185">Reference proteome</keyword>
<dbReference type="GO" id="GO:0009313">
    <property type="term" value="P:oligosaccharide catabolic process"/>
    <property type="evidence" value="ECO:0007669"/>
    <property type="project" value="TreeGrafter"/>
</dbReference>
<feature type="domain" description="Glycosyl hydrolase family 13 catalytic" evidence="7">
    <location>
        <begin position="80"/>
        <end position="475"/>
    </location>
</feature>
<name>A0A841U7S6_9BACL</name>
<dbReference type="GO" id="GO:0043169">
    <property type="term" value="F:cation binding"/>
    <property type="evidence" value="ECO:0007669"/>
    <property type="project" value="InterPro"/>
</dbReference>
<feature type="region of interest" description="Disordered" evidence="6">
    <location>
        <begin position="19"/>
        <end position="65"/>
    </location>
</feature>
<dbReference type="Proteomes" id="UP000553776">
    <property type="component" value="Unassembled WGS sequence"/>
</dbReference>
<evidence type="ECO:0000256" key="2">
    <source>
        <dbReference type="ARBA" id="ARBA00022801"/>
    </source>
</evidence>
<dbReference type="InterPro" id="IPR013780">
    <property type="entry name" value="Glyco_hydro_b"/>
</dbReference>
<dbReference type="Gene3D" id="3.20.20.80">
    <property type="entry name" value="Glycosidases"/>
    <property type="match status" value="1"/>
</dbReference>
<keyword evidence="5" id="KW-0119">Carbohydrate metabolism</keyword>
<dbReference type="InterPro" id="IPR056300">
    <property type="entry name" value="SusG-like_C"/>
</dbReference>
<dbReference type="PRINTS" id="PR00110">
    <property type="entry name" value="ALPHAAMYLASE"/>
</dbReference>
<gene>
    <name evidence="8" type="ORF">H7B90_21960</name>
</gene>
<organism evidence="8 9">
    <name type="scientific">Cohnella xylanilytica</name>
    <dbReference type="NCBI Taxonomy" id="557555"/>
    <lineage>
        <taxon>Bacteria</taxon>
        <taxon>Bacillati</taxon>
        <taxon>Bacillota</taxon>
        <taxon>Bacilli</taxon>
        <taxon>Bacillales</taxon>
        <taxon>Paenibacillaceae</taxon>
        <taxon>Cohnella</taxon>
    </lineage>
</organism>
<dbReference type="InterPro" id="IPR006047">
    <property type="entry name" value="GH13_cat_dom"/>
</dbReference>
<evidence type="ECO:0000313" key="9">
    <source>
        <dbReference type="Proteomes" id="UP000553776"/>
    </source>
</evidence>
<dbReference type="AlphaFoldDB" id="A0A841U7S6"/>
<dbReference type="PROSITE" id="PS51257">
    <property type="entry name" value="PROKAR_LIPOPROTEIN"/>
    <property type="match status" value="1"/>
</dbReference>
<dbReference type="PANTHER" id="PTHR10357">
    <property type="entry name" value="ALPHA-AMYLASE FAMILY MEMBER"/>
    <property type="match status" value="1"/>
</dbReference>
<evidence type="ECO:0000256" key="3">
    <source>
        <dbReference type="ARBA" id="ARBA00023295"/>
    </source>
</evidence>
<dbReference type="Pfam" id="PF23915">
    <property type="entry name" value="SusG_C"/>
    <property type="match status" value="1"/>
</dbReference>
<dbReference type="EMBL" id="JACJVR010000085">
    <property type="protein sequence ID" value="MBB6694071.1"/>
    <property type="molecule type" value="Genomic_DNA"/>
</dbReference>
<comment type="catalytic activity">
    <reaction evidence="5">
        <text>Endohydrolysis of (1-&gt;4)-alpha-D-glucosidic linkages in polysaccharides containing three or more (1-&gt;4)-alpha-linked D-glucose units.</text>
        <dbReference type="EC" id="3.2.1.1"/>
    </reaction>
</comment>
<dbReference type="Pfam" id="PF00128">
    <property type="entry name" value="Alpha-amylase"/>
    <property type="match status" value="1"/>
</dbReference>
<feature type="compositionally biased region" description="Low complexity" evidence="6">
    <location>
        <begin position="47"/>
        <end position="65"/>
    </location>
</feature>
<proteinExistence type="inferred from homology"/>
<comment type="similarity">
    <text evidence="1 4">Belongs to the glycosyl hydrolase 13 family.</text>
</comment>
<dbReference type="PANTHER" id="PTHR10357:SF179">
    <property type="entry name" value="NEUTRAL AND BASIC AMINO ACID TRANSPORT PROTEIN RBAT"/>
    <property type="match status" value="1"/>
</dbReference>
<dbReference type="InterPro" id="IPR017853">
    <property type="entry name" value="GH"/>
</dbReference>
<evidence type="ECO:0000256" key="5">
    <source>
        <dbReference type="RuleBase" id="RU361134"/>
    </source>
</evidence>
<dbReference type="EC" id="3.2.1.1" evidence="5"/>
<dbReference type="SUPFAM" id="SSF51445">
    <property type="entry name" value="(Trans)glycosidases"/>
    <property type="match status" value="1"/>
</dbReference>
<dbReference type="SUPFAM" id="SSF51011">
    <property type="entry name" value="Glycosyl hydrolase domain"/>
    <property type="match status" value="1"/>
</dbReference>
<reference evidence="8 9" key="1">
    <citation type="submission" date="2020-08" db="EMBL/GenBank/DDBJ databases">
        <title>Cohnella phylogeny.</title>
        <authorList>
            <person name="Dunlap C."/>
        </authorList>
    </citation>
    <scope>NUCLEOTIDE SEQUENCE [LARGE SCALE GENOMIC DNA]</scope>
    <source>
        <strain evidence="8 9">DSM 25239</strain>
    </source>
</reference>
<dbReference type="GO" id="GO:0004556">
    <property type="term" value="F:alpha-amylase activity"/>
    <property type="evidence" value="ECO:0007669"/>
    <property type="project" value="UniProtKB-UniRule"/>
</dbReference>
<evidence type="ECO:0000256" key="4">
    <source>
        <dbReference type="RuleBase" id="RU003615"/>
    </source>
</evidence>
<accession>A0A841U7S6</accession>
<evidence type="ECO:0000313" key="8">
    <source>
        <dbReference type="EMBL" id="MBB6694071.1"/>
    </source>
</evidence>